<gene>
    <name evidence="1" type="ORF">KI387_007654</name>
</gene>
<protein>
    <submittedName>
        <fullName evidence="1">Uncharacterized protein</fullName>
    </submittedName>
</protein>
<proteinExistence type="predicted"/>
<dbReference type="EMBL" id="JAHRHJ020000002">
    <property type="protein sequence ID" value="KAH9327476.1"/>
    <property type="molecule type" value="Genomic_DNA"/>
</dbReference>
<keyword evidence="2" id="KW-1185">Reference proteome</keyword>
<accession>A0AA38GRS6</accession>
<feature type="non-terminal residue" evidence="1">
    <location>
        <position position="60"/>
    </location>
</feature>
<reference evidence="1 2" key="1">
    <citation type="journal article" date="2021" name="Nat. Plants">
        <title>The Taxus genome provides insights into paclitaxel biosynthesis.</title>
        <authorList>
            <person name="Xiong X."/>
            <person name="Gou J."/>
            <person name="Liao Q."/>
            <person name="Li Y."/>
            <person name="Zhou Q."/>
            <person name="Bi G."/>
            <person name="Li C."/>
            <person name="Du R."/>
            <person name="Wang X."/>
            <person name="Sun T."/>
            <person name="Guo L."/>
            <person name="Liang H."/>
            <person name="Lu P."/>
            <person name="Wu Y."/>
            <person name="Zhang Z."/>
            <person name="Ro D.K."/>
            <person name="Shang Y."/>
            <person name="Huang S."/>
            <person name="Yan J."/>
        </authorList>
    </citation>
    <scope>NUCLEOTIDE SEQUENCE [LARGE SCALE GENOMIC DNA]</scope>
    <source>
        <strain evidence="1">Ta-2019</strain>
    </source>
</reference>
<feature type="non-terminal residue" evidence="1">
    <location>
        <position position="1"/>
    </location>
</feature>
<dbReference type="Proteomes" id="UP000824469">
    <property type="component" value="Unassembled WGS sequence"/>
</dbReference>
<dbReference type="AlphaFoldDB" id="A0AA38GRS6"/>
<comment type="caution">
    <text evidence="1">The sequence shown here is derived from an EMBL/GenBank/DDBJ whole genome shotgun (WGS) entry which is preliminary data.</text>
</comment>
<evidence type="ECO:0000313" key="2">
    <source>
        <dbReference type="Proteomes" id="UP000824469"/>
    </source>
</evidence>
<organism evidence="1 2">
    <name type="scientific">Taxus chinensis</name>
    <name type="common">Chinese yew</name>
    <name type="synonym">Taxus wallichiana var. chinensis</name>
    <dbReference type="NCBI Taxonomy" id="29808"/>
    <lineage>
        <taxon>Eukaryota</taxon>
        <taxon>Viridiplantae</taxon>
        <taxon>Streptophyta</taxon>
        <taxon>Embryophyta</taxon>
        <taxon>Tracheophyta</taxon>
        <taxon>Spermatophyta</taxon>
        <taxon>Pinopsida</taxon>
        <taxon>Pinidae</taxon>
        <taxon>Conifers II</taxon>
        <taxon>Cupressales</taxon>
        <taxon>Taxaceae</taxon>
        <taxon>Taxus</taxon>
    </lineage>
</organism>
<name>A0AA38GRS6_TAXCH</name>
<evidence type="ECO:0000313" key="1">
    <source>
        <dbReference type="EMBL" id="KAH9327476.1"/>
    </source>
</evidence>
<sequence>PEPLGLAETVNFSTEIVSPEVRGGCGEPKELKANQIMPRVISRMRDKEARIGWNGGIFPR</sequence>